<proteinExistence type="predicted"/>
<feature type="region of interest" description="Disordered" evidence="1">
    <location>
        <begin position="116"/>
        <end position="137"/>
    </location>
</feature>
<sequence length="209" mass="23169">MENLTLSFFIFLSSKFRIIQIAILFHLFSAKAMEQKGKDDQPFGICHRLFNFIRKGSKWLTLGHIMTQGSTGKGSLGEFASNEVQEPLASQAKDDGSDPTVKILFKQTEELDDQPTVDKFGLSVPDPSGKKENSLRTGIGHPKIIVPVASGEAGNEFAMAKPTTPVRPDDSRLMLTGLGLNINEISDKYIKKTKERMIKNVNLMKPEKS</sequence>
<gene>
    <name evidence="2" type="ORF">ES288_A08G216600v1</name>
</gene>
<evidence type="ECO:0000313" key="2">
    <source>
        <dbReference type="EMBL" id="TYH07226.1"/>
    </source>
</evidence>
<evidence type="ECO:0000256" key="1">
    <source>
        <dbReference type="SAM" id="MobiDB-lite"/>
    </source>
</evidence>
<dbReference type="EMBL" id="CM017695">
    <property type="protein sequence ID" value="TYH07226.1"/>
    <property type="molecule type" value="Genomic_DNA"/>
</dbReference>
<keyword evidence="3" id="KW-1185">Reference proteome</keyword>
<accession>A0A5D2FPL2</accession>
<name>A0A5D2FPL2_GOSDA</name>
<protein>
    <submittedName>
        <fullName evidence="2">Uncharacterized protein</fullName>
    </submittedName>
</protein>
<organism evidence="2 3">
    <name type="scientific">Gossypium darwinii</name>
    <name type="common">Darwin's cotton</name>
    <name type="synonym">Gossypium barbadense var. darwinii</name>
    <dbReference type="NCBI Taxonomy" id="34276"/>
    <lineage>
        <taxon>Eukaryota</taxon>
        <taxon>Viridiplantae</taxon>
        <taxon>Streptophyta</taxon>
        <taxon>Embryophyta</taxon>
        <taxon>Tracheophyta</taxon>
        <taxon>Spermatophyta</taxon>
        <taxon>Magnoliopsida</taxon>
        <taxon>eudicotyledons</taxon>
        <taxon>Gunneridae</taxon>
        <taxon>Pentapetalae</taxon>
        <taxon>rosids</taxon>
        <taxon>malvids</taxon>
        <taxon>Malvales</taxon>
        <taxon>Malvaceae</taxon>
        <taxon>Malvoideae</taxon>
        <taxon>Gossypium</taxon>
    </lineage>
</organism>
<reference evidence="2 3" key="1">
    <citation type="submission" date="2019-06" db="EMBL/GenBank/DDBJ databases">
        <title>WGS assembly of Gossypium darwinii.</title>
        <authorList>
            <person name="Chen Z.J."/>
            <person name="Sreedasyam A."/>
            <person name="Ando A."/>
            <person name="Song Q."/>
            <person name="De L."/>
            <person name="Hulse-Kemp A."/>
            <person name="Ding M."/>
            <person name="Ye W."/>
            <person name="Kirkbride R."/>
            <person name="Jenkins J."/>
            <person name="Plott C."/>
            <person name="Lovell J."/>
            <person name="Lin Y.-M."/>
            <person name="Vaughn R."/>
            <person name="Liu B."/>
            <person name="Li W."/>
            <person name="Simpson S."/>
            <person name="Scheffler B."/>
            <person name="Saski C."/>
            <person name="Grover C."/>
            <person name="Hu G."/>
            <person name="Conover J."/>
            <person name="Carlson J."/>
            <person name="Shu S."/>
            <person name="Boston L."/>
            <person name="Williams M."/>
            <person name="Peterson D."/>
            <person name="Mcgee K."/>
            <person name="Jones D."/>
            <person name="Wendel J."/>
            <person name="Stelly D."/>
            <person name="Grimwood J."/>
            <person name="Schmutz J."/>
        </authorList>
    </citation>
    <scope>NUCLEOTIDE SEQUENCE [LARGE SCALE GENOMIC DNA]</scope>
    <source>
        <strain evidence="2">1808015.09</strain>
    </source>
</reference>
<dbReference type="Proteomes" id="UP000323506">
    <property type="component" value="Chromosome A08"/>
</dbReference>
<dbReference type="AlphaFoldDB" id="A0A5D2FPL2"/>
<evidence type="ECO:0000313" key="3">
    <source>
        <dbReference type="Proteomes" id="UP000323506"/>
    </source>
</evidence>